<reference evidence="12 13" key="1">
    <citation type="submission" date="2017-04" db="EMBL/GenBank/DDBJ databases">
        <authorList>
            <person name="Afonso C.L."/>
            <person name="Miller P.J."/>
            <person name="Scott M.A."/>
            <person name="Spackman E."/>
            <person name="Goraichik I."/>
            <person name="Dimitrov K.M."/>
            <person name="Suarez D.L."/>
            <person name="Swayne D.E."/>
        </authorList>
    </citation>
    <scope>NUCLEOTIDE SEQUENCE [LARGE SCALE GENOMIC DNA]</scope>
    <source>
        <strain evidence="12 13">A2P</strain>
    </source>
</reference>
<feature type="transmembrane region" description="Helical" evidence="10">
    <location>
        <begin position="361"/>
        <end position="380"/>
    </location>
</feature>
<keyword evidence="2" id="KW-0813">Transport</keyword>
<protein>
    <submittedName>
        <fullName evidence="12">Sodium/proton antiporter, CPA1 family</fullName>
    </submittedName>
</protein>
<feature type="domain" description="Cyclic nucleotide-binding" evidence="11">
    <location>
        <begin position="708"/>
        <end position="814"/>
    </location>
</feature>
<dbReference type="PANTHER" id="PTHR10110">
    <property type="entry name" value="SODIUM/HYDROGEN EXCHANGER"/>
    <property type="match status" value="1"/>
</dbReference>
<feature type="transmembrane region" description="Helical" evidence="10">
    <location>
        <begin position="32"/>
        <end position="55"/>
    </location>
</feature>
<keyword evidence="7" id="KW-0406">Ion transport</keyword>
<feature type="transmembrane region" description="Helical" evidence="10">
    <location>
        <begin position="253"/>
        <end position="272"/>
    </location>
</feature>
<keyword evidence="3" id="KW-1003">Cell membrane</keyword>
<evidence type="ECO:0000256" key="9">
    <source>
        <dbReference type="ARBA" id="ARBA00023201"/>
    </source>
</evidence>
<evidence type="ECO:0000256" key="2">
    <source>
        <dbReference type="ARBA" id="ARBA00022448"/>
    </source>
</evidence>
<gene>
    <name evidence="12" type="ORF">SAMN02982917_2645</name>
</gene>
<dbReference type="InterPro" id="IPR018422">
    <property type="entry name" value="Cation/H_exchanger_CPA1"/>
</dbReference>
<evidence type="ECO:0000256" key="8">
    <source>
        <dbReference type="ARBA" id="ARBA00023136"/>
    </source>
</evidence>
<dbReference type="AlphaFoldDB" id="A0A1X7FFM7"/>
<keyword evidence="5 10" id="KW-1133">Transmembrane helix</keyword>
<feature type="transmembrane region" description="Helical" evidence="10">
    <location>
        <begin position="320"/>
        <end position="341"/>
    </location>
</feature>
<keyword evidence="6" id="KW-0915">Sodium</keyword>
<dbReference type="SUPFAM" id="SSF51206">
    <property type="entry name" value="cAMP-binding domain-like"/>
    <property type="match status" value="1"/>
</dbReference>
<dbReference type="Gene3D" id="2.60.120.10">
    <property type="entry name" value="Jelly Rolls"/>
    <property type="match status" value="1"/>
</dbReference>
<dbReference type="InterPro" id="IPR000595">
    <property type="entry name" value="cNMP-bd_dom"/>
</dbReference>
<dbReference type="GO" id="GO:0051453">
    <property type="term" value="P:regulation of intracellular pH"/>
    <property type="evidence" value="ECO:0007669"/>
    <property type="project" value="TreeGrafter"/>
</dbReference>
<evidence type="ECO:0000256" key="7">
    <source>
        <dbReference type="ARBA" id="ARBA00023065"/>
    </source>
</evidence>
<dbReference type="InterPro" id="IPR018488">
    <property type="entry name" value="cNMP-bd_CS"/>
</dbReference>
<dbReference type="CDD" id="cd00038">
    <property type="entry name" value="CAP_ED"/>
    <property type="match status" value="1"/>
</dbReference>
<dbReference type="GO" id="GO:0015385">
    <property type="term" value="F:sodium:proton antiporter activity"/>
    <property type="evidence" value="ECO:0007669"/>
    <property type="project" value="InterPro"/>
</dbReference>
<accession>A0A1X7FFM7</accession>
<evidence type="ECO:0000256" key="1">
    <source>
        <dbReference type="ARBA" id="ARBA00004651"/>
    </source>
</evidence>
<evidence type="ECO:0000256" key="6">
    <source>
        <dbReference type="ARBA" id="ARBA00023053"/>
    </source>
</evidence>
<comment type="subcellular location">
    <subcellularLocation>
        <location evidence="1">Cell membrane</location>
        <topology evidence="1">Multi-pass membrane protein</topology>
    </subcellularLocation>
</comment>
<evidence type="ECO:0000259" key="11">
    <source>
        <dbReference type="PROSITE" id="PS50042"/>
    </source>
</evidence>
<dbReference type="Pfam" id="PF00027">
    <property type="entry name" value="cNMP_binding"/>
    <property type="match status" value="1"/>
</dbReference>
<dbReference type="Gene3D" id="6.10.140.1330">
    <property type="match status" value="1"/>
</dbReference>
<evidence type="ECO:0000313" key="12">
    <source>
        <dbReference type="EMBL" id="SMF50735.1"/>
    </source>
</evidence>
<evidence type="ECO:0000256" key="5">
    <source>
        <dbReference type="ARBA" id="ARBA00022989"/>
    </source>
</evidence>
<dbReference type="Pfam" id="PF00999">
    <property type="entry name" value="Na_H_Exchanger"/>
    <property type="match status" value="1"/>
</dbReference>
<feature type="transmembrane region" description="Helical" evidence="10">
    <location>
        <begin position="104"/>
        <end position="123"/>
    </location>
</feature>
<proteinExistence type="predicted"/>
<dbReference type="Proteomes" id="UP000192936">
    <property type="component" value="Unassembled WGS sequence"/>
</dbReference>
<dbReference type="GO" id="GO:0098719">
    <property type="term" value="P:sodium ion import across plasma membrane"/>
    <property type="evidence" value="ECO:0007669"/>
    <property type="project" value="TreeGrafter"/>
</dbReference>
<keyword evidence="4 10" id="KW-0812">Transmembrane</keyword>
<dbReference type="STRING" id="286727.SAMN02982917_2645"/>
<keyword evidence="8 10" id="KW-0472">Membrane</keyword>
<dbReference type="GO" id="GO:0015386">
    <property type="term" value="F:potassium:proton antiporter activity"/>
    <property type="evidence" value="ECO:0007669"/>
    <property type="project" value="TreeGrafter"/>
</dbReference>
<feature type="transmembrane region" description="Helical" evidence="10">
    <location>
        <begin position="292"/>
        <end position="313"/>
    </location>
</feature>
<evidence type="ECO:0000256" key="4">
    <source>
        <dbReference type="ARBA" id="ARBA00022692"/>
    </source>
</evidence>
<dbReference type="GO" id="GO:0005886">
    <property type="term" value="C:plasma membrane"/>
    <property type="evidence" value="ECO:0007669"/>
    <property type="project" value="UniProtKB-SubCell"/>
</dbReference>
<dbReference type="PANTHER" id="PTHR10110:SF86">
    <property type="entry name" value="SODIUM_HYDROGEN EXCHANGER 7"/>
    <property type="match status" value="1"/>
</dbReference>
<dbReference type="PROSITE" id="PS50042">
    <property type="entry name" value="CNMP_BINDING_3"/>
    <property type="match status" value="1"/>
</dbReference>
<evidence type="ECO:0000313" key="13">
    <source>
        <dbReference type="Proteomes" id="UP000192936"/>
    </source>
</evidence>
<evidence type="ECO:0000256" key="10">
    <source>
        <dbReference type="SAM" id="Phobius"/>
    </source>
</evidence>
<dbReference type="InterPro" id="IPR006153">
    <property type="entry name" value="Cation/H_exchanger_TM"/>
</dbReference>
<dbReference type="InterPro" id="IPR014710">
    <property type="entry name" value="RmlC-like_jellyroll"/>
</dbReference>
<dbReference type="RefSeq" id="WP_085085979.1">
    <property type="nucleotide sequence ID" value="NZ_FXAK01000005.1"/>
</dbReference>
<feature type="transmembrane region" description="Helical" evidence="10">
    <location>
        <begin position="6"/>
        <end position="25"/>
    </location>
</feature>
<name>A0A1X7FFM7_9PROT</name>
<dbReference type="InterPro" id="IPR018490">
    <property type="entry name" value="cNMP-bd_dom_sf"/>
</dbReference>
<evidence type="ECO:0000256" key="3">
    <source>
        <dbReference type="ARBA" id="ARBA00022475"/>
    </source>
</evidence>
<keyword evidence="9" id="KW-0739">Sodium transport</keyword>
<dbReference type="SMART" id="SM00100">
    <property type="entry name" value="cNMP"/>
    <property type="match status" value="1"/>
</dbReference>
<dbReference type="EMBL" id="FXAK01000005">
    <property type="protein sequence ID" value="SMF50735.1"/>
    <property type="molecule type" value="Genomic_DNA"/>
</dbReference>
<organism evidence="12 13">
    <name type="scientific">Azospirillum oryzae</name>
    <dbReference type="NCBI Taxonomy" id="286727"/>
    <lineage>
        <taxon>Bacteria</taxon>
        <taxon>Pseudomonadati</taxon>
        <taxon>Pseudomonadota</taxon>
        <taxon>Alphaproteobacteria</taxon>
        <taxon>Rhodospirillales</taxon>
        <taxon>Azospirillaceae</taxon>
        <taxon>Azospirillum</taxon>
    </lineage>
</organism>
<feature type="transmembrane region" description="Helical" evidence="10">
    <location>
        <begin position="129"/>
        <end position="153"/>
    </location>
</feature>
<feature type="transmembrane region" description="Helical" evidence="10">
    <location>
        <begin position="392"/>
        <end position="416"/>
    </location>
</feature>
<feature type="transmembrane region" description="Helical" evidence="10">
    <location>
        <begin position="75"/>
        <end position="92"/>
    </location>
</feature>
<dbReference type="OrthoDB" id="9809206at2"/>
<dbReference type="PROSITE" id="PS00888">
    <property type="entry name" value="CNMP_BINDING_1"/>
    <property type="match status" value="1"/>
</dbReference>
<sequence>MHDIVIQVLGVAGLLALVSFLPPLAARFQMPYTVLLAGVGVALGAVIQTFAGMPGKGPFHDFLASLADLDVSSDVLLHIFLPILLFETALAVDVRRLFDDLGPILLMAVVAVFVCTFAVGYAVSLFTSLGLVACLLLGSIVASTDPAAVIGIFRDLGAPRRLTTLVEGESLLNDAAAIALFTLLLDMLTRKATGGAGAAALDFLRDFSGGVVTGYVCGRIVCMLVEPVRNQPMAEITLTVALAYLSYVLAEHYVGASGVVAVVAAALVIGSVGRTRISPATWGAMEHVWQQLGFWANSMIFLLTAILVPRLMADAGWAEVGLVLVVVLAAFAARAVVLFGLLPILSWAGLAQKVSNSYKSVMLWGGLRGAVSLTLALAVTENFRVHDRVQSFIAVMVTGFVFVTLFINGTTLRWLIRLLKLDELTPVEHAMRNRALALSTDSIRDRVAAVAETYEVDGVVKDVMVARYEERRKKIDQERQEEAQLTGEDRVTIGLVILVNREEELYYAHFSEGVVSRAVMEMLAGRSGRLLDAVKSQGRNGYRAFEEPFIAFSPWMRTASWLQRRFGIHRPLARRLSMRFEVLVAVRTVLRELLAFTRDRLARVLGQEVAFELEGMLVGRLGIVEQALSALKLQYPDYAVVLQSRYVGRAALRLEHAEYRAMHAESIISQEVLTDLERDLEQRRRVLERLPKLDVRFDVAELVRRVPLFAGLPSERVATIATLLRAQLALPGETIVRKGDRGDAMFFIASGAVEVLVPMLAEPVKLGTGDFFGEMALLSRQRRNADVRALGYCQLLVLDEKDFRRLVQKDADLQSHIQAVAEARRQPTQSSPAVPAVS</sequence>